<dbReference type="GO" id="GO:0006351">
    <property type="term" value="P:DNA-templated transcription"/>
    <property type="evidence" value="ECO:0007669"/>
    <property type="project" value="InterPro"/>
</dbReference>
<dbReference type="CDD" id="cd12148">
    <property type="entry name" value="fungal_TF_MHR"/>
    <property type="match status" value="1"/>
</dbReference>
<evidence type="ECO:0000256" key="4">
    <source>
        <dbReference type="ARBA" id="ARBA00023242"/>
    </source>
</evidence>
<dbReference type="InterPro" id="IPR001138">
    <property type="entry name" value="Zn2Cys6_DnaBD"/>
</dbReference>
<keyword evidence="3" id="KW-0804">Transcription</keyword>
<evidence type="ECO:0000256" key="3">
    <source>
        <dbReference type="ARBA" id="ARBA00023163"/>
    </source>
</evidence>
<evidence type="ECO:0000313" key="7">
    <source>
        <dbReference type="EMBL" id="CZR53302.1"/>
    </source>
</evidence>
<dbReference type="OrthoDB" id="5392779at2759"/>
<feature type="region of interest" description="Disordered" evidence="5">
    <location>
        <begin position="130"/>
        <end position="152"/>
    </location>
</feature>
<gene>
    <name evidence="7" type="ORF">PAC_03180</name>
</gene>
<keyword evidence="2" id="KW-0805">Transcription regulation</keyword>
<dbReference type="InterPro" id="IPR036864">
    <property type="entry name" value="Zn2-C6_fun-type_DNA-bd_sf"/>
</dbReference>
<keyword evidence="8" id="KW-1185">Reference proteome</keyword>
<sequence length="683" mass="75928">MDALFDGILIVSTGKRRKVKCQLSSEDVPVCSGCLTRGTTCLSQEYPEERDPSSGTQVGERLGRIEQVLEKLVAKIEQYEEEENPTGKILTPDSLSNNDVPTPVAVNTYTQSESAPFRQLFDNALIGTSTPSQSQVATPATQSAGSKAPSCNRTPKLERIRQALLDLLPTQRETNMVCEASSSWLLVHALARLSSETLTPSTFNLAEVSKEHPTQIARTVLLIAVCLQQLDPDFDTSQLRLYPTVEARMDKCVNVVQALITSDDELASTVVGLECLVLQGVFHINAGNPRRAWLNFRRAISIGQLMGIHKRECTLPGGRQTWYQVVQADRYLALLLGLPAGTEDVGFGPDETFENADMNKDMLFTRKLCDLSGRIIERNQCGSSHAYATTQEIDEALEKLAKVMPPGYWEVPAVVPNDRSEEAAQIFDRVMTQIWFYQLEALTHLPFMLRASTERRFEYSKFACLRASREMMSRYLALYTENKSICCKVVDFGALTACVTLFLGLLDPIVGTESNQERHQRESDRALVQTVLETMEKLSNRGKDVVATQSVNVIKSLLAVDDSSGNNTGNLKLTIPYFGTISIVRPQAARPTGPNPKLPTVPQQQQQQKSVSHDQQLPSQTWGSYSLPLTQDSVNQPMVSFQSSQFPPLLPEQQSIHDWALPEADTLFFDSLLNTDIEGNWIF</sequence>
<dbReference type="CDD" id="cd00067">
    <property type="entry name" value="GAL4"/>
    <property type="match status" value="1"/>
</dbReference>
<dbReference type="Gene3D" id="4.10.240.10">
    <property type="entry name" value="Zn(2)-C6 fungal-type DNA-binding domain"/>
    <property type="match status" value="1"/>
</dbReference>
<feature type="domain" description="Xylanolytic transcriptional activator regulatory" evidence="6">
    <location>
        <begin position="292"/>
        <end position="355"/>
    </location>
</feature>
<dbReference type="SMART" id="SM00906">
    <property type="entry name" value="Fungal_trans"/>
    <property type="match status" value="1"/>
</dbReference>
<dbReference type="GO" id="GO:0008270">
    <property type="term" value="F:zinc ion binding"/>
    <property type="evidence" value="ECO:0007669"/>
    <property type="project" value="InterPro"/>
</dbReference>
<protein>
    <recommendedName>
        <fullName evidence="6">Xylanolytic transcriptional activator regulatory domain-containing protein</fullName>
    </recommendedName>
</protein>
<evidence type="ECO:0000256" key="5">
    <source>
        <dbReference type="SAM" id="MobiDB-lite"/>
    </source>
</evidence>
<evidence type="ECO:0000259" key="6">
    <source>
        <dbReference type="SMART" id="SM00906"/>
    </source>
</evidence>
<dbReference type="EMBL" id="FJOG01000003">
    <property type="protein sequence ID" value="CZR53302.1"/>
    <property type="molecule type" value="Genomic_DNA"/>
</dbReference>
<proteinExistence type="predicted"/>
<dbReference type="PANTHER" id="PTHR47840">
    <property type="entry name" value="ZN(II)2CYS6 TRANSCRIPTION FACTOR (EUROFUNG)-RELATED"/>
    <property type="match status" value="1"/>
</dbReference>
<accession>A0A1L7WKJ7</accession>
<evidence type="ECO:0000256" key="1">
    <source>
        <dbReference type="ARBA" id="ARBA00022723"/>
    </source>
</evidence>
<keyword evidence="1" id="KW-0479">Metal-binding</keyword>
<evidence type="ECO:0000256" key="2">
    <source>
        <dbReference type="ARBA" id="ARBA00023015"/>
    </source>
</evidence>
<dbReference type="InterPro" id="IPR007219">
    <property type="entry name" value="XnlR_reg_dom"/>
</dbReference>
<dbReference type="GO" id="GO:0003677">
    <property type="term" value="F:DNA binding"/>
    <property type="evidence" value="ECO:0007669"/>
    <property type="project" value="InterPro"/>
</dbReference>
<evidence type="ECO:0000313" key="8">
    <source>
        <dbReference type="Proteomes" id="UP000184330"/>
    </source>
</evidence>
<dbReference type="AlphaFoldDB" id="A0A1L7WKJ7"/>
<organism evidence="7 8">
    <name type="scientific">Phialocephala subalpina</name>
    <dbReference type="NCBI Taxonomy" id="576137"/>
    <lineage>
        <taxon>Eukaryota</taxon>
        <taxon>Fungi</taxon>
        <taxon>Dikarya</taxon>
        <taxon>Ascomycota</taxon>
        <taxon>Pezizomycotina</taxon>
        <taxon>Leotiomycetes</taxon>
        <taxon>Helotiales</taxon>
        <taxon>Mollisiaceae</taxon>
        <taxon>Phialocephala</taxon>
        <taxon>Phialocephala fortinii species complex</taxon>
    </lineage>
</organism>
<dbReference type="STRING" id="576137.A0A1L7WKJ7"/>
<feature type="compositionally biased region" description="Polar residues" evidence="5">
    <location>
        <begin position="609"/>
        <end position="618"/>
    </location>
</feature>
<reference evidence="7 8" key="1">
    <citation type="submission" date="2016-03" db="EMBL/GenBank/DDBJ databases">
        <authorList>
            <person name="Ploux O."/>
        </authorList>
    </citation>
    <scope>NUCLEOTIDE SEQUENCE [LARGE SCALE GENOMIC DNA]</scope>
    <source>
        <strain evidence="7 8">UAMH 11012</strain>
    </source>
</reference>
<feature type="region of interest" description="Disordered" evidence="5">
    <location>
        <begin position="588"/>
        <end position="618"/>
    </location>
</feature>
<keyword evidence="4" id="KW-0539">Nucleus</keyword>
<dbReference type="PANTHER" id="PTHR47840:SF1">
    <property type="entry name" value="ZN(II)2CYS6 TRANSCRIPTION FACTOR (EUROFUNG)"/>
    <property type="match status" value="1"/>
</dbReference>
<name>A0A1L7WKJ7_9HELO</name>
<dbReference type="Proteomes" id="UP000184330">
    <property type="component" value="Unassembled WGS sequence"/>
</dbReference>
<dbReference type="GO" id="GO:0000981">
    <property type="term" value="F:DNA-binding transcription factor activity, RNA polymerase II-specific"/>
    <property type="evidence" value="ECO:0007669"/>
    <property type="project" value="InterPro"/>
</dbReference>